<keyword evidence="1" id="KW-0812">Transmembrane</keyword>
<dbReference type="Proteomes" id="UP000837857">
    <property type="component" value="Chromosome 26"/>
</dbReference>
<feature type="transmembrane region" description="Helical" evidence="1">
    <location>
        <begin position="71"/>
        <end position="92"/>
    </location>
</feature>
<proteinExistence type="predicted"/>
<feature type="transmembrane region" description="Helical" evidence="1">
    <location>
        <begin position="98"/>
        <end position="119"/>
    </location>
</feature>
<accession>A0ABN8INI9</accession>
<evidence type="ECO:0000256" key="1">
    <source>
        <dbReference type="SAM" id="Phobius"/>
    </source>
</evidence>
<evidence type="ECO:0000313" key="3">
    <source>
        <dbReference type="Proteomes" id="UP000837857"/>
    </source>
</evidence>
<dbReference type="EMBL" id="OW152838">
    <property type="protein sequence ID" value="CAH2059633.1"/>
    <property type="molecule type" value="Genomic_DNA"/>
</dbReference>
<name>A0ABN8INI9_9NEOP</name>
<protein>
    <submittedName>
        <fullName evidence="2">Uncharacterized protein</fullName>
    </submittedName>
</protein>
<feature type="non-terminal residue" evidence="2">
    <location>
        <position position="153"/>
    </location>
</feature>
<evidence type="ECO:0000313" key="2">
    <source>
        <dbReference type="EMBL" id="CAH2059633.1"/>
    </source>
</evidence>
<sequence>MNTVKQFLADHLNRNMSPRTTVAIISVISLAASLADFFTDCEDDDPDERCVCRSPRKLCLVQDNVKCMRALLLKLFQVANLVLLLGCLFENANMMQLYIWYTLSFVVFGFVVTIVEFLCHIRREQMWTFMTFAADVMYLFGYPGTKRSHDQVI</sequence>
<gene>
    <name evidence="2" type="ORF">IPOD504_LOCUS10956</name>
</gene>
<reference evidence="2" key="1">
    <citation type="submission" date="2022-03" db="EMBL/GenBank/DDBJ databases">
        <authorList>
            <person name="Martin H S."/>
        </authorList>
    </citation>
    <scope>NUCLEOTIDE SEQUENCE</scope>
</reference>
<keyword evidence="3" id="KW-1185">Reference proteome</keyword>
<organism evidence="2 3">
    <name type="scientific">Iphiclides podalirius</name>
    <name type="common">scarce swallowtail</name>
    <dbReference type="NCBI Taxonomy" id="110791"/>
    <lineage>
        <taxon>Eukaryota</taxon>
        <taxon>Metazoa</taxon>
        <taxon>Ecdysozoa</taxon>
        <taxon>Arthropoda</taxon>
        <taxon>Hexapoda</taxon>
        <taxon>Insecta</taxon>
        <taxon>Pterygota</taxon>
        <taxon>Neoptera</taxon>
        <taxon>Endopterygota</taxon>
        <taxon>Lepidoptera</taxon>
        <taxon>Glossata</taxon>
        <taxon>Ditrysia</taxon>
        <taxon>Papilionoidea</taxon>
        <taxon>Papilionidae</taxon>
        <taxon>Papilioninae</taxon>
        <taxon>Iphiclides</taxon>
    </lineage>
</organism>
<keyword evidence="1" id="KW-0472">Membrane</keyword>
<keyword evidence="1" id="KW-1133">Transmembrane helix</keyword>